<keyword evidence="4" id="KW-1185">Reference proteome</keyword>
<dbReference type="RefSeq" id="WP_073028962.1">
    <property type="nucleotide sequence ID" value="NZ_FQXJ01000005.1"/>
</dbReference>
<organism evidence="3 4">
    <name type="scientific">Desulfosporosinus lacus DSM 15449</name>
    <dbReference type="NCBI Taxonomy" id="1121420"/>
    <lineage>
        <taxon>Bacteria</taxon>
        <taxon>Bacillati</taxon>
        <taxon>Bacillota</taxon>
        <taxon>Clostridia</taxon>
        <taxon>Eubacteriales</taxon>
        <taxon>Desulfitobacteriaceae</taxon>
        <taxon>Desulfosporosinus</taxon>
    </lineage>
</organism>
<evidence type="ECO:0000256" key="2">
    <source>
        <dbReference type="HAMAP-Rule" id="MF_01103"/>
    </source>
</evidence>
<dbReference type="InterPro" id="IPR009242">
    <property type="entry name" value="DUF896"/>
</dbReference>
<sequence length="64" mass="7577">MSTSPLQIFIERINELSKKQRSVGLEEWERAEQEALRQEYLSFIREQVKDTLSKVQAEEDPPIQ</sequence>
<comment type="similarity">
    <text evidence="2">Belongs to the UPF0291 family.</text>
</comment>
<evidence type="ECO:0000256" key="1">
    <source>
        <dbReference type="ARBA" id="ARBA00022490"/>
    </source>
</evidence>
<dbReference type="SUPFAM" id="SSF158221">
    <property type="entry name" value="YnzC-like"/>
    <property type="match status" value="1"/>
</dbReference>
<dbReference type="EMBL" id="FQXJ01000005">
    <property type="protein sequence ID" value="SHH82416.1"/>
    <property type="molecule type" value="Genomic_DNA"/>
</dbReference>
<comment type="subcellular location">
    <subcellularLocation>
        <location evidence="2">Cytoplasm</location>
    </subcellularLocation>
</comment>
<dbReference type="Gene3D" id="1.10.287.540">
    <property type="entry name" value="Helix hairpin bin"/>
    <property type="match status" value="1"/>
</dbReference>
<dbReference type="PANTHER" id="PTHR37300">
    <property type="entry name" value="UPF0291 PROTEIN CBO2609/CLC_2481"/>
    <property type="match status" value="1"/>
</dbReference>
<evidence type="ECO:0000313" key="3">
    <source>
        <dbReference type="EMBL" id="SHH82416.1"/>
    </source>
</evidence>
<dbReference type="AlphaFoldDB" id="A0A1M5W4J2"/>
<dbReference type="Pfam" id="PF05979">
    <property type="entry name" value="DUF896"/>
    <property type="match status" value="1"/>
</dbReference>
<dbReference type="STRING" id="1121420.SAMN02746098_01453"/>
<dbReference type="Proteomes" id="UP000183954">
    <property type="component" value="Unassembled WGS sequence"/>
</dbReference>
<dbReference type="GO" id="GO:0005737">
    <property type="term" value="C:cytoplasm"/>
    <property type="evidence" value="ECO:0007669"/>
    <property type="project" value="UniProtKB-SubCell"/>
</dbReference>
<evidence type="ECO:0000313" key="4">
    <source>
        <dbReference type="Proteomes" id="UP000183954"/>
    </source>
</evidence>
<gene>
    <name evidence="3" type="ORF">SAMN02746098_01453</name>
</gene>
<protein>
    <recommendedName>
        <fullName evidence="2">UPF0291 protein SAMN02746098_01453</fullName>
    </recommendedName>
</protein>
<reference evidence="4" key="1">
    <citation type="submission" date="2016-11" db="EMBL/GenBank/DDBJ databases">
        <authorList>
            <person name="Varghese N."/>
            <person name="Submissions S."/>
        </authorList>
    </citation>
    <scope>NUCLEOTIDE SEQUENCE [LARGE SCALE GENOMIC DNA]</scope>
    <source>
        <strain evidence="4">DSM 15449</strain>
    </source>
</reference>
<proteinExistence type="inferred from homology"/>
<accession>A0A1M5W4J2</accession>
<dbReference type="HAMAP" id="MF_01103">
    <property type="entry name" value="UPF0291"/>
    <property type="match status" value="1"/>
</dbReference>
<dbReference type="PANTHER" id="PTHR37300:SF1">
    <property type="entry name" value="UPF0291 PROTEIN YNZC"/>
    <property type="match status" value="1"/>
</dbReference>
<keyword evidence="1 2" id="KW-0963">Cytoplasm</keyword>
<name>A0A1M5W4J2_9FIRM</name>